<dbReference type="Proteomes" id="UP000198703">
    <property type="component" value="Unassembled WGS sequence"/>
</dbReference>
<dbReference type="InterPro" id="IPR000515">
    <property type="entry name" value="MetI-like"/>
</dbReference>
<evidence type="ECO:0000256" key="2">
    <source>
        <dbReference type="ARBA" id="ARBA00009306"/>
    </source>
</evidence>
<dbReference type="InterPro" id="IPR050809">
    <property type="entry name" value="UgpAE/MalFG_permease"/>
</dbReference>
<proteinExistence type="inferred from homology"/>
<dbReference type="EMBL" id="FNQM01000014">
    <property type="protein sequence ID" value="SEA85536.1"/>
    <property type="molecule type" value="Genomic_DNA"/>
</dbReference>
<feature type="transmembrane region" description="Helical" evidence="8">
    <location>
        <begin position="218"/>
        <end position="236"/>
    </location>
</feature>
<keyword evidence="7 8" id="KW-0472">Membrane</keyword>
<organism evidence="10 11">
    <name type="scientific">Rubrimonas cliftonensis</name>
    <dbReference type="NCBI Taxonomy" id="89524"/>
    <lineage>
        <taxon>Bacteria</taxon>
        <taxon>Pseudomonadati</taxon>
        <taxon>Pseudomonadota</taxon>
        <taxon>Alphaproteobacteria</taxon>
        <taxon>Rhodobacterales</taxon>
        <taxon>Paracoccaceae</taxon>
        <taxon>Rubrimonas</taxon>
    </lineage>
</organism>
<gene>
    <name evidence="10" type="ORF">SAMN05444370_11475</name>
</gene>
<evidence type="ECO:0000259" key="9">
    <source>
        <dbReference type="PROSITE" id="PS50928"/>
    </source>
</evidence>
<keyword evidence="4" id="KW-1003">Cell membrane</keyword>
<feature type="transmembrane region" description="Helical" evidence="8">
    <location>
        <begin position="116"/>
        <end position="138"/>
    </location>
</feature>
<evidence type="ECO:0000313" key="10">
    <source>
        <dbReference type="EMBL" id="SEA85536.1"/>
    </source>
</evidence>
<dbReference type="GO" id="GO:0055085">
    <property type="term" value="P:transmembrane transport"/>
    <property type="evidence" value="ECO:0007669"/>
    <property type="project" value="InterPro"/>
</dbReference>
<dbReference type="PROSITE" id="PS50928">
    <property type="entry name" value="ABC_TM1"/>
    <property type="match status" value="1"/>
</dbReference>
<dbReference type="SUPFAM" id="SSF161098">
    <property type="entry name" value="MetI-like"/>
    <property type="match status" value="1"/>
</dbReference>
<name>A0A1H4EKS8_9RHOB</name>
<keyword evidence="3 8" id="KW-0813">Transport</keyword>
<sequence length="303" mass="33047">MVETTAEMGMEARWTWRGPSLAWALLAPSLLFLLLFTYWPIAQSLAQAMRIETFGSDAVTWGFGNFERLFEDASFRRAATNNVVYAAGTMLPSIALALALAVGLQESTRFNATLRAVVFFPVLLPLVAAAALFLFVFLPGIGLLDYYLGKLGVGRTNWIGDPDIALWSLIGLTVWKNAGYYMLFFLAGLQGISTDLYEAARLEGAGAWGRFRRVTLPLLGPTTAFVAVIALINAVTQVDHVVVLTKGGPSDSTNLMLFYIYQQAHENYDYGKAAAATVLSLAALLTLSALSLRTLERGVHYES</sequence>
<evidence type="ECO:0000313" key="11">
    <source>
        <dbReference type="Proteomes" id="UP000198703"/>
    </source>
</evidence>
<keyword evidence="5 8" id="KW-0812">Transmembrane</keyword>
<reference evidence="10 11" key="1">
    <citation type="submission" date="2016-10" db="EMBL/GenBank/DDBJ databases">
        <authorList>
            <person name="de Groot N.N."/>
        </authorList>
    </citation>
    <scope>NUCLEOTIDE SEQUENCE [LARGE SCALE GENOMIC DNA]</scope>
    <source>
        <strain evidence="10 11">DSM 15345</strain>
    </source>
</reference>
<evidence type="ECO:0000256" key="4">
    <source>
        <dbReference type="ARBA" id="ARBA00022475"/>
    </source>
</evidence>
<dbReference type="GO" id="GO:0005886">
    <property type="term" value="C:plasma membrane"/>
    <property type="evidence" value="ECO:0007669"/>
    <property type="project" value="UniProtKB-SubCell"/>
</dbReference>
<feature type="domain" description="ABC transmembrane type-1" evidence="9">
    <location>
        <begin position="79"/>
        <end position="291"/>
    </location>
</feature>
<protein>
    <submittedName>
        <fullName evidence="10">Carbohydrate ABC transporter membrane protein 1, CUT1 family</fullName>
    </submittedName>
</protein>
<evidence type="ECO:0000256" key="3">
    <source>
        <dbReference type="ARBA" id="ARBA00022448"/>
    </source>
</evidence>
<dbReference type="Pfam" id="PF00528">
    <property type="entry name" value="BPD_transp_1"/>
    <property type="match status" value="1"/>
</dbReference>
<dbReference type="RefSeq" id="WP_217632221.1">
    <property type="nucleotide sequence ID" value="NZ_FNQM01000014.1"/>
</dbReference>
<keyword evidence="6 8" id="KW-1133">Transmembrane helix</keyword>
<evidence type="ECO:0000256" key="1">
    <source>
        <dbReference type="ARBA" id="ARBA00004651"/>
    </source>
</evidence>
<keyword evidence="11" id="KW-1185">Reference proteome</keyword>
<evidence type="ECO:0000256" key="6">
    <source>
        <dbReference type="ARBA" id="ARBA00022989"/>
    </source>
</evidence>
<accession>A0A1H4EKS8</accession>
<dbReference type="Gene3D" id="1.10.3720.10">
    <property type="entry name" value="MetI-like"/>
    <property type="match status" value="1"/>
</dbReference>
<dbReference type="CDD" id="cd06261">
    <property type="entry name" value="TM_PBP2"/>
    <property type="match status" value="1"/>
</dbReference>
<dbReference type="PANTHER" id="PTHR43227">
    <property type="entry name" value="BLL4140 PROTEIN"/>
    <property type="match status" value="1"/>
</dbReference>
<dbReference type="InterPro" id="IPR035906">
    <property type="entry name" value="MetI-like_sf"/>
</dbReference>
<dbReference type="AlphaFoldDB" id="A0A1H4EKS8"/>
<dbReference type="STRING" id="89524.SAMN05444370_11475"/>
<evidence type="ECO:0000256" key="8">
    <source>
        <dbReference type="RuleBase" id="RU363032"/>
    </source>
</evidence>
<evidence type="ECO:0000256" key="7">
    <source>
        <dbReference type="ARBA" id="ARBA00023136"/>
    </source>
</evidence>
<feature type="transmembrane region" description="Helical" evidence="8">
    <location>
        <begin position="273"/>
        <end position="292"/>
    </location>
</feature>
<comment type="similarity">
    <text evidence="2 8">Belongs to the binding-protein-dependent transport system permease family.</text>
</comment>
<comment type="subcellular location">
    <subcellularLocation>
        <location evidence="1 8">Cell membrane</location>
        <topology evidence="1 8">Multi-pass membrane protein</topology>
    </subcellularLocation>
</comment>
<evidence type="ECO:0000256" key="5">
    <source>
        <dbReference type="ARBA" id="ARBA00022692"/>
    </source>
</evidence>
<feature type="transmembrane region" description="Helical" evidence="8">
    <location>
        <begin position="21"/>
        <end position="41"/>
    </location>
</feature>
<feature type="transmembrane region" description="Helical" evidence="8">
    <location>
        <begin position="83"/>
        <end position="104"/>
    </location>
</feature>
<dbReference type="PANTHER" id="PTHR43227:SF11">
    <property type="entry name" value="BLL4140 PROTEIN"/>
    <property type="match status" value="1"/>
</dbReference>